<feature type="region of interest" description="Disordered" evidence="3">
    <location>
        <begin position="1"/>
        <end position="27"/>
    </location>
</feature>
<evidence type="ECO:0000256" key="2">
    <source>
        <dbReference type="SAM" id="Coils"/>
    </source>
</evidence>
<feature type="coiled-coil region" evidence="2">
    <location>
        <begin position="426"/>
        <end position="474"/>
    </location>
</feature>
<dbReference type="PANTHER" id="PTHR32046">
    <property type="entry name" value="G DOMAIN-CONTAINING PROTEIN"/>
    <property type="match status" value="1"/>
</dbReference>
<dbReference type="InterPro" id="IPR006703">
    <property type="entry name" value="G_AIG1"/>
</dbReference>
<dbReference type="InterPro" id="IPR025662">
    <property type="entry name" value="Sigma_54_int_dom_ATP-bd_1"/>
</dbReference>
<dbReference type="Gene3D" id="3.40.50.300">
    <property type="entry name" value="P-loop containing nucleotide triphosphate hydrolases"/>
    <property type="match status" value="1"/>
</dbReference>
<evidence type="ECO:0000256" key="1">
    <source>
        <dbReference type="ARBA" id="ARBA00022741"/>
    </source>
</evidence>
<feature type="coiled-coil region" evidence="2">
    <location>
        <begin position="300"/>
        <end position="330"/>
    </location>
</feature>
<reference evidence="5" key="1">
    <citation type="submission" date="2021-01" db="EMBL/GenBank/DDBJ databases">
        <authorList>
            <person name="Kaushik A."/>
        </authorList>
    </citation>
    <scope>NUCLEOTIDE SEQUENCE</scope>
    <source>
        <strain evidence="5">AG5</strain>
    </source>
</reference>
<proteinExistence type="predicted"/>
<keyword evidence="1" id="KW-0547">Nucleotide-binding</keyword>
<dbReference type="PANTHER" id="PTHR32046:SF12">
    <property type="entry name" value="AIG1-TYPE G DOMAIN-CONTAINING PROTEIN"/>
    <property type="match status" value="1"/>
</dbReference>
<dbReference type="Pfam" id="PF04548">
    <property type="entry name" value="AIG1"/>
    <property type="match status" value="1"/>
</dbReference>
<accession>A0A8H3I091</accession>
<dbReference type="InterPro" id="IPR027417">
    <property type="entry name" value="P-loop_NTPase"/>
</dbReference>
<name>A0A8H3I091_9AGAM</name>
<dbReference type="SUPFAM" id="SSF52540">
    <property type="entry name" value="P-loop containing nucleoside triphosphate hydrolases"/>
    <property type="match status" value="1"/>
</dbReference>
<protein>
    <recommendedName>
        <fullName evidence="4">AIG1-type G domain-containing protein</fullName>
    </recommendedName>
</protein>
<evidence type="ECO:0000256" key="3">
    <source>
        <dbReference type="SAM" id="MobiDB-lite"/>
    </source>
</evidence>
<gene>
    <name evidence="5" type="ORF">RDB_LOCUS112987</name>
</gene>
<evidence type="ECO:0000313" key="5">
    <source>
        <dbReference type="EMBL" id="CAE7177127.1"/>
    </source>
</evidence>
<evidence type="ECO:0000313" key="6">
    <source>
        <dbReference type="Proteomes" id="UP000663827"/>
    </source>
</evidence>
<dbReference type="AlphaFoldDB" id="A0A8H3I091"/>
<dbReference type="GO" id="GO:0005525">
    <property type="term" value="F:GTP binding"/>
    <property type="evidence" value="ECO:0007669"/>
    <property type="project" value="InterPro"/>
</dbReference>
<dbReference type="Proteomes" id="UP000663827">
    <property type="component" value="Unassembled WGS sequence"/>
</dbReference>
<dbReference type="PROSITE" id="PS00675">
    <property type="entry name" value="SIGMA54_INTERACT_1"/>
    <property type="match status" value="1"/>
</dbReference>
<comment type="caution">
    <text evidence="5">The sequence shown here is derived from an EMBL/GenBank/DDBJ whole genome shotgun (WGS) entry which is preliminary data.</text>
</comment>
<organism evidence="5 6">
    <name type="scientific">Rhizoctonia solani</name>
    <dbReference type="NCBI Taxonomy" id="456999"/>
    <lineage>
        <taxon>Eukaryota</taxon>
        <taxon>Fungi</taxon>
        <taxon>Dikarya</taxon>
        <taxon>Basidiomycota</taxon>
        <taxon>Agaricomycotina</taxon>
        <taxon>Agaricomycetes</taxon>
        <taxon>Cantharellales</taxon>
        <taxon>Ceratobasidiaceae</taxon>
        <taxon>Rhizoctonia</taxon>
    </lineage>
</organism>
<feature type="domain" description="AIG1-type G" evidence="4">
    <location>
        <begin position="49"/>
        <end position="194"/>
    </location>
</feature>
<keyword evidence="2" id="KW-0175">Coiled coil</keyword>
<sequence>MVETTIPDADAWETVTGPQTPEQDTEPEIPKVLPKRSALKLPKNKRVITILLVGETGSGKTSFLSLLLNLLQGKGPFELEEQHYIDAESGLDKTHSQTSDAKLYTFEATDGVEFKIIDTPGLADTRGIEENKKHKEKIFKAIKDLVTRIDGIMLVANGRIERVSASTNFTLQTLATLFPRSIKDNIGVLLTNVEPDGRGKNFQTSCLPADLQAANCWCIDNPLSTYKGYWDTIKGLTESERQESRQARRLKDDYDDTVKCLDGWLEWLGAREAMPTTAIIELYHKSTEIESRLFGTTLSLENLSRLRKELQNLIQDAEAAEKDQNSLADIRDREPPLLWELVETSDYNTICITPDCHSNCHLQCTLELSEPQDLGGWCKVFKTLGVPNRLIPFWSDSSVRCSKCNHEASEHRNYRRLYQERPSRIYGEAIQKLQDAEASAQNLREAIRRIEKEIENVEQNIEESKREIPRLVDEMNSVSLSPNYAGYIRSAIQLLEIRKKYLESRPDSDGELNILDKGITAFKGHLVYMKDATVTQVVSTTSGLATAGGRAFRGTLALPGEIATAMGQLRLGRNAGS</sequence>
<dbReference type="EMBL" id="CAJNJQ010002482">
    <property type="protein sequence ID" value="CAE7177127.1"/>
    <property type="molecule type" value="Genomic_DNA"/>
</dbReference>
<dbReference type="CDD" id="cd00882">
    <property type="entry name" value="Ras_like_GTPase"/>
    <property type="match status" value="1"/>
</dbReference>
<evidence type="ECO:0000259" key="4">
    <source>
        <dbReference type="Pfam" id="PF04548"/>
    </source>
</evidence>